<feature type="transmembrane region" description="Helical" evidence="7">
    <location>
        <begin position="21"/>
        <end position="41"/>
    </location>
</feature>
<dbReference type="PANTHER" id="PTHR31386">
    <property type="entry name" value="UNCHARACTERIZED PROTEIN KIAA2013"/>
    <property type="match status" value="1"/>
</dbReference>
<gene>
    <name evidence="8" type="ORF">OVN521_LOCUS12540</name>
    <name evidence="9" type="ORF">UXM345_LOCUS17796</name>
</gene>
<evidence type="ECO:0000313" key="8">
    <source>
        <dbReference type="EMBL" id="CAF3956405.1"/>
    </source>
</evidence>
<comment type="subcellular location">
    <subcellularLocation>
        <location evidence="1">Membrane</location>
        <topology evidence="1">Single-pass type I membrane protein</topology>
    </subcellularLocation>
</comment>
<evidence type="ECO:0000313" key="9">
    <source>
        <dbReference type="EMBL" id="CAF4027888.1"/>
    </source>
</evidence>
<dbReference type="EMBL" id="CAJOBG010001759">
    <property type="protein sequence ID" value="CAF3956405.1"/>
    <property type="molecule type" value="Genomic_DNA"/>
</dbReference>
<dbReference type="Proteomes" id="UP000663866">
    <property type="component" value="Unassembled WGS sequence"/>
</dbReference>
<organism evidence="8 10">
    <name type="scientific">Rotaria magnacalcarata</name>
    <dbReference type="NCBI Taxonomy" id="392030"/>
    <lineage>
        <taxon>Eukaryota</taxon>
        <taxon>Metazoa</taxon>
        <taxon>Spiralia</taxon>
        <taxon>Gnathifera</taxon>
        <taxon>Rotifera</taxon>
        <taxon>Eurotatoria</taxon>
        <taxon>Bdelloidea</taxon>
        <taxon>Philodinida</taxon>
        <taxon>Philodinidae</taxon>
        <taxon>Rotaria</taxon>
    </lineage>
</organism>
<dbReference type="GO" id="GO:0016020">
    <property type="term" value="C:membrane"/>
    <property type="evidence" value="ECO:0007669"/>
    <property type="project" value="UniProtKB-SubCell"/>
</dbReference>
<dbReference type="EMBL" id="CAJOBF010002344">
    <property type="protein sequence ID" value="CAF4027888.1"/>
    <property type="molecule type" value="Genomic_DNA"/>
</dbReference>
<keyword evidence="5 7" id="KW-0472">Membrane</keyword>
<evidence type="ECO:0000313" key="10">
    <source>
        <dbReference type="Proteomes" id="UP000663866"/>
    </source>
</evidence>
<reference evidence="8" key="1">
    <citation type="submission" date="2021-02" db="EMBL/GenBank/DDBJ databases">
        <authorList>
            <person name="Nowell W R."/>
        </authorList>
    </citation>
    <scope>NUCLEOTIDE SEQUENCE</scope>
</reference>
<dbReference type="AlphaFoldDB" id="A0A819L709"/>
<keyword evidence="2 7" id="KW-0812">Transmembrane</keyword>
<evidence type="ECO:0000256" key="6">
    <source>
        <dbReference type="ARBA" id="ARBA00023180"/>
    </source>
</evidence>
<evidence type="ECO:0000256" key="7">
    <source>
        <dbReference type="SAM" id="Phobius"/>
    </source>
</evidence>
<comment type="caution">
    <text evidence="8">The sequence shown here is derived from an EMBL/GenBank/DDBJ whole genome shotgun (WGS) entry which is preliminary data.</text>
</comment>
<evidence type="ECO:0000256" key="5">
    <source>
        <dbReference type="ARBA" id="ARBA00023136"/>
    </source>
</evidence>
<keyword evidence="4 7" id="KW-1133">Transmembrane helix</keyword>
<evidence type="ECO:0000256" key="3">
    <source>
        <dbReference type="ARBA" id="ARBA00022729"/>
    </source>
</evidence>
<evidence type="ECO:0000256" key="2">
    <source>
        <dbReference type="ARBA" id="ARBA00022692"/>
    </source>
</evidence>
<evidence type="ECO:0000256" key="4">
    <source>
        <dbReference type="ARBA" id="ARBA00022989"/>
    </source>
</evidence>
<dbReference type="PANTHER" id="PTHR31386:SF2">
    <property type="entry name" value="SIMILAR TO RIKEN CDNA 2510039O18"/>
    <property type="match status" value="1"/>
</dbReference>
<dbReference type="Pfam" id="PF10222">
    <property type="entry name" value="DUF2152"/>
    <property type="match status" value="1"/>
</dbReference>
<sequence length="629" mass="72132">MKSLDRRYGMAYRQLKRRSRHSILLCFIGTFGLFYLLSKWLPHREIYQNIQYDACLQHRLEQFSRDQVEMNTIFNHEPIQYGEVVSLPFTGNGYLGLSLSSQSQIQLLTDIRSPFTASGYSPVVRISSDTWEDSSATIVQMKEGVVRRIQCFKFSKERSAHVTHVLYAHRKRPSLIVQDIDIINPSEHTLDLALKPSNQILNNDLKQLDQHDVQFDQTKDSYIMTTNQIPVRQHSFIIYVILTNKIISTTNVKPGSLEKQTILTVVKFSSVLLENSLLNKTYVRELQQDLQTQAKRDMSDALSISATRLLNEHVSTWSLIWESGFSISRSLAPSTMNGDVVNRTIYYVLCSTSAPLYELKVDANKTAEFNQSLFQVNQCYESHSTLIGEKLWIAPGDDLAVSQLANLWRSTLSRKGCFTLMRSGVNGVLQSMLLSIGGIRFRNHHLEMYLDPKELHRDMFFRSINFGKQYHVNISITVGHDNRAVIDVSMDSEHAEAYACDAGCLDSPTKLGYESYNNYYYLYSILPVRFPVKMTSPPTAILYIAEDFEYMTQLKDTLHVKEVEIAPPHAHDVLALHRHGHKLGGLPIIFWIALAFLIIIFHLFLVKIILNEMGFFTHKLPTYTRARVL</sequence>
<keyword evidence="3" id="KW-0732">Signal</keyword>
<feature type="transmembrane region" description="Helical" evidence="7">
    <location>
        <begin position="588"/>
        <end position="610"/>
    </location>
</feature>
<dbReference type="Proteomes" id="UP000663842">
    <property type="component" value="Unassembled WGS sequence"/>
</dbReference>
<accession>A0A819L709</accession>
<proteinExistence type="predicted"/>
<keyword evidence="6" id="KW-0325">Glycoprotein</keyword>
<name>A0A819L709_9BILA</name>
<keyword evidence="10" id="KW-1185">Reference proteome</keyword>
<dbReference type="InterPro" id="IPR018795">
    <property type="entry name" value="K2013-like"/>
</dbReference>
<protein>
    <submittedName>
        <fullName evidence="8">Uncharacterized protein</fullName>
    </submittedName>
</protein>
<evidence type="ECO:0000256" key="1">
    <source>
        <dbReference type="ARBA" id="ARBA00004479"/>
    </source>
</evidence>